<evidence type="ECO:0000259" key="11">
    <source>
        <dbReference type="PROSITE" id="PS50893"/>
    </source>
</evidence>
<dbReference type="Gene3D" id="3.40.50.300">
    <property type="entry name" value="P-loop containing nucleotide triphosphate hydrolases"/>
    <property type="match status" value="2"/>
</dbReference>
<dbReference type="SMART" id="SM00382">
    <property type="entry name" value="AAA"/>
    <property type="match status" value="2"/>
</dbReference>
<dbReference type="SUPFAM" id="SSF90123">
    <property type="entry name" value="ABC transporter transmembrane region"/>
    <property type="match status" value="2"/>
</dbReference>
<feature type="transmembrane region" description="Helical" evidence="10">
    <location>
        <begin position="404"/>
        <end position="434"/>
    </location>
</feature>
<dbReference type="InterPro" id="IPR036640">
    <property type="entry name" value="ABC1_TM_sf"/>
</dbReference>
<evidence type="ECO:0000313" key="14">
    <source>
        <dbReference type="Proteomes" id="UP001214415"/>
    </source>
</evidence>
<feature type="domain" description="ABC transmembrane type-1" evidence="12">
    <location>
        <begin position="954"/>
        <end position="1209"/>
    </location>
</feature>
<dbReference type="CDD" id="cd03250">
    <property type="entry name" value="ABCC_MRP_domain1"/>
    <property type="match status" value="1"/>
</dbReference>
<feature type="transmembrane region" description="Helical" evidence="10">
    <location>
        <begin position="101"/>
        <end position="119"/>
    </location>
</feature>
<keyword evidence="6" id="KW-0067">ATP-binding</keyword>
<dbReference type="PROSITE" id="PS50929">
    <property type="entry name" value="ABC_TM1F"/>
    <property type="match status" value="2"/>
</dbReference>
<dbReference type="InterPro" id="IPR011527">
    <property type="entry name" value="ABC1_TM_dom"/>
</dbReference>
<feature type="transmembrane region" description="Helical" evidence="10">
    <location>
        <begin position="502"/>
        <end position="526"/>
    </location>
</feature>
<evidence type="ECO:0000256" key="10">
    <source>
        <dbReference type="SAM" id="Phobius"/>
    </source>
</evidence>
<evidence type="ECO:0000259" key="12">
    <source>
        <dbReference type="PROSITE" id="PS50929"/>
    </source>
</evidence>
<protein>
    <recommendedName>
        <fullName evidence="15">ATP-dependent bile acid permease</fullName>
    </recommendedName>
</protein>
<feature type="transmembrane region" description="Helical" evidence="10">
    <location>
        <begin position="42"/>
        <end position="64"/>
    </location>
</feature>
<feature type="transmembrane region" description="Helical" evidence="10">
    <location>
        <begin position="1151"/>
        <end position="1168"/>
    </location>
</feature>
<evidence type="ECO:0008006" key="15">
    <source>
        <dbReference type="Google" id="ProtNLM"/>
    </source>
</evidence>
<dbReference type="PROSITE" id="PS50893">
    <property type="entry name" value="ABC_TRANSPORTER_2"/>
    <property type="match status" value="2"/>
</dbReference>
<evidence type="ECO:0000256" key="7">
    <source>
        <dbReference type="ARBA" id="ARBA00022989"/>
    </source>
</evidence>
<evidence type="ECO:0000256" key="6">
    <source>
        <dbReference type="ARBA" id="ARBA00022840"/>
    </source>
</evidence>
<feature type="compositionally biased region" description="Basic and acidic residues" evidence="9">
    <location>
        <begin position="845"/>
        <end position="863"/>
    </location>
</feature>
<evidence type="ECO:0000313" key="13">
    <source>
        <dbReference type="EMBL" id="WFD21922.1"/>
    </source>
</evidence>
<feature type="region of interest" description="Disordered" evidence="9">
    <location>
        <begin position="840"/>
        <end position="869"/>
    </location>
</feature>
<evidence type="ECO:0000256" key="1">
    <source>
        <dbReference type="ARBA" id="ARBA00004141"/>
    </source>
</evidence>
<keyword evidence="7 10" id="KW-1133">Transmembrane helix</keyword>
<keyword evidence="4" id="KW-0677">Repeat</keyword>
<dbReference type="FunFam" id="1.20.1560.10:FF:000013">
    <property type="entry name" value="ABC transporter C family member 2"/>
    <property type="match status" value="1"/>
</dbReference>
<dbReference type="CDD" id="cd18596">
    <property type="entry name" value="ABC_6TM_VMR1_D1_like"/>
    <property type="match status" value="1"/>
</dbReference>
<feature type="transmembrane region" description="Helical" evidence="10">
    <location>
        <begin position="76"/>
        <end position="94"/>
    </location>
</feature>
<dbReference type="PROSITE" id="PS00211">
    <property type="entry name" value="ABC_TRANSPORTER_1"/>
    <property type="match status" value="2"/>
</dbReference>
<dbReference type="InterPro" id="IPR003439">
    <property type="entry name" value="ABC_transporter-like_ATP-bd"/>
</dbReference>
<dbReference type="SUPFAM" id="SSF52540">
    <property type="entry name" value="P-loop containing nucleoside triphosphate hydrolases"/>
    <property type="match status" value="2"/>
</dbReference>
<evidence type="ECO:0000256" key="3">
    <source>
        <dbReference type="ARBA" id="ARBA00022692"/>
    </source>
</evidence>
<feature type="transmembrane region" description="Helical" evidence="10">
    <location>
        <begin position="1041"/>
        <end position="1059"/>
    </location>
</feature>
<keyword evidence="2" id="KW-0813">Transport</keyword>
<proteinExistence type="predicted"/>
<feature type="domain" description="ABC transmembrane type-1" evidence="12">
    <location>
        <begin position="267"/>
        <end position="562"/>
    </location>
</feature>
<keyword evidence="14" id="KW-1185">Reference proteome</keyword>
<feature type="transmembrane region" description="Helical" evidence="10">
    <location>
        <begin position="1174"/>
        <end position="1194"/>
    </location>
</feature>
<dbReference type="EMBL" id="CP119900">
    <property type="protein sequence ID" value="WFD21922.1"/>
    <property type="molecule type" value="Genomic_DNA"/>
</dbReference>
<feature type="transmembrane region" description="Helical" evidence="10">
    <location>
        <begin position="960"/>
        <end position="980"/>
    </location>
</feature>
<dbReference type="GO" id="GO:0005524">
    <property type="term" value="F:ATP binding"/>
    <property type="evidence" value="ECO:0007669"/>
    <property type="project" value="UniProtKB-KW"/>
</dbReference>
<dbReference type="InterPro" id="IPR050173">
    <property type="entry name" value="ABC_transporter_C-like"/>
</dbReference>
<evidence type="ECO:0000256" key="4">
    <source>
        <dbReference type="ARBA" id="ARBA00022737"/>
    </source>
</evidence>
<name>A0AAF0IYA0_9BASI</name>
<feature type="transmembrane region" description="Helical" evidence="10">
    <location>
        <begin position="1065"/>
        <end position="1083"/>
    </location>
</feature>
<reference evidence="13" key="1">
    <citation type="submission" date="2023-03" db="EMBL/GenBank/DDBJ databases">
        <title>Mating type loci evolution in Malassezia.</title>
        <authorList>
            <person name="Coelho M.A."/>
        </authorList>
    </citation>
    <scope>NUCLEOTIDE SEQUENCE</scope>
    <source>
        <strain evidence="13">CBS 12830</strain>
    </source>
</reference>
<dbReference type="FunFam" id="3.40.50.300:FF:000630">
    <property type="entry name" value="ATP-binding cassette (ABC) transporter, putative"/>
    <property type="match status" value="1"/>
</dbReference>
<comment type="subcellular location">
    <subcellularLocation>
        <location evidence="1">Membrane</location>
        <topology evidence="1">Multi-pass membrane protein</topology>
    </subcellularLocation>
</comment>
<gene>
    <name evidence="13" type="ORF">MEQU1_000581</name>
</gene>
<dbReference type="PANTHER" id="PTHR24223">
    <property type="entry name" value="ATP-BINDING CASSETTE SUB-FAMILY C"/>
    <property type="match status" value="1"/>
</dbReference>
<feature type="transmembrane region" description="Helical" evidence="10">
    <location>
        <begin position="310"/>
        <end position="327"/>
    </location>
</feature>
<dbReference type="InterPro" id="IPR003593">
    <property type="entry name" value="AAA+_ATPase"/>
</dbReference>
<evidence type="ECO:0000256" key="8">
    <source>
        <dbReference type="ARBA" id="ARBA00023136"/>
    </source>
</evidence>
<evidence type="ECO:0000256" key="5">
    <source>
        <dbReference type="ARBA" id="ARBA00022741"/>
    </source>
</evidence>
<feature type="domain" description="ABC transporter" evidence="11">
    <location>
        <begin position="597"/>
        <end position="840"/>
    </location>
</feature>
<dbReference type="GO" id="GO:0000329">
    <property type="term" value="C:fungal-type vacuole membrane"/>
    <property type="evidence" value="ECO:0007669"/>
    <property type="project" value="TreeGrafter"/>
</dbReference>
<feature type="domain" description="ABC transporter" evidence="11">
    <location>
        <begin position="1237"/>
        <end position="1482"/>
    </location>
</feature>
<evidence type="ECO:0000256" key="9">
    <source>
        <dbReference type="SAM" id="MobiDB-lite"/>
    </source>
</evidence>
<keyword evidence="8 10" id="KW-0472">Membrane</keyword>
<feature type="transmembrane region" description="Helical" evidence="10">
    <location>
        <begin position="898"/>
        <end position="915"/>
    </location>
</feature>
<dbReference type="InterPro" id="IPR027417">
    <property type="entry name" value="P-loop_NTPase"/>
</dbReference>
<dbReference type="Gene3D" id="1.20.1560.10">
    <property type="entry name" value="ABC transporter type 1, transmembrane domain"/>
    <property type="match status" value="2"/>
</dbReference>
<dbReference type="PANTHER" id="PTHR24223:SF353">
    <property type="entry name" value="ABC TRANSPORTER ATP-BINDING PROTEIN_PERMEASE VMR1-RELATED"/>
    <property type="match status" value="1"/>
</dbReference>
<dbReference type="CDD" id="cd03244">
    <property type="entry name" value="ABCC_MRP_domain2"/>
    <property type="match status" value="1"/>
</dbReference>
<organism evidence="13 14">
    <name type="scientific">Malassezia equina</name>
    <dbReference type="NCBI Taxonomy" id="1381935"/>
    <lineage>
        <taxon>Eukaryota</taxon>
        <taxon>Fungi</taxon>
        <taxon>Dikarya</taxon>
        <taxon>Basidiomycota</taxon>
        <taxon>Ustilaginomycotina</taxon>
        <taxon>Malasseziomycetes</taxon>
        <taxon>Malasseziales</taxon>
        <taxon>Malasseziaceae</taxon>
        <taxon>Malassezia</taxon>
    </lineage>
</organism>
<feature type="transmembrane region" description="Helical" evidence="10">
    <location>
        <begin position="131"/>
        <end position="153"/>
    </location>
</feature>
<sequence>MPSPTPQEKVMCMENRVVLHELAMAMDDAKAYASTKPLPTRFLFMDAVLVGLIAMSHAAGVLLVERTSPTVSVEWEWTWGMYMTMMFAMCFQGWHTQMARPLILLAWSLPYALATLSNIRTVMIQTADYETPVVVITAIQLFLGWVLLLSLLVRKYVSRLPSSYEQLRTMSEEHNSLLGQEGTSKEQVLPAANAYASILGRITYEFMTPFVWRQYFQPSTLAAIPQLPLEFRASSIVAHTRTEVQAQNASLLQRIWTAIGGYIRVQLFLSFCRSCLRVAPIACLNQLIGFMAQRDHAKALGEPLPPMHMGIFWAVLMFALQMTEFLLEINVFQAGRSAAIQMRAYLSTELFSKILRRRAHYTAAAEDDEEGISDGHIASLLSVDTARIEMAVALLHQPVVDYPLTILFCSIFLFRLLGVSALAGLSVLAITAPLQTHLSKKLIKIQDSILHATDARLNLANEVLMCIKTVKFFAWERPFLHRMKQTRVRELRSLAWNNMINVVYNFIFVGVPMFVTLVAFGCYTYVFGHQLTAQTAFTSLSILTVLRMPLSDLPELIVQLLGTAVSLRRIHAFLNMEETVKYDQLESDANEEPLTDIGFEKATFSYFRHGPVAPVLVDLNCRFPVGRLSIVIGPVGAGKTSMLLAMLGELNKCSGHVRLPSSLARSQLRMDPETKLTESVAYCCQSPWLLGTSVRENILFGTEYDDDRYHEVLRACALEPDLDILEFHDETEVGEKGTSLSGGQKARIALARAFYSHAKHILIDDALSAVDAHTAKHLHQHCFQGPLAKGRTIVLVTHATALLMPTAAYVVVMNKGRVDAQGPPTDEAVIEHMPEILSQPMENVESSRESPQDVAAKKQEAQARRSKKDINANAESIQRKIKGWSLYWLYIRSASKHVSVAVGLWLTLLFLYSSVRAADVMSNSWLKQWASSYDQVDASMHAMLQMWRSMHQPAPDGDLTLYYLSNYVLLVCLFVLFSTLRDLIQYFIALRTSQLLYARMLGSLLSACPRFFDITPIGRIMNRLSKDVETVDQEMTTSLRMMLESGVTLIAIISIICWATPKFLYMAGFVMVAYYVIGVLYLASSRDLKRIESIQRSPLFTLLGETLAGTVSIRAYGDAERVMRKCMRVVDQANRAFLYLWYENRWLSTRVDLTGSSVTLITSILLVVTGADAALTGFTLAYASLIVLTVLRIVRRYTMTEINLNAVERIQEYIDIQPEAQGGVEPPAHWPTDTGAIHVQDLSVRYGKQFPLALQNVSFSIHPGEKVGIVGRTGSGKSTLSLAFFRFLEAERGSITIDGIDISTLSLQALRRKLTIIPQDSQLFKGTIRSNLDPFQLTDDADMWFALQRCKLAVPGPDPNTPGEGSVVKSLDDPVDQGGANFSAGQRQLLSLARGLLKMRDSKVLILDESTANLDSESDALIQRTIREQMAPGATILTVAHRLKTIIDYDKVLVLGQGKVIEFDSPHSLLSNTASMFYSLCERTGELDQLQAMAKQHAHPL</sequence>
<dbReference type="GO" id="GO:0016887">
    <property type="term" value="F:ATP hydrolysis activity"/>
    <property type="evidence" value="ECO:0007669"/>
    <property type="project" value="InterPro"/>
</dbReference>
<dbReference type="Proteomes" id="UP001214415">
    <property type="component" value="Chromosome 1"/>
</dbReference>
<dbReference type="Pfam" id="PF00664">
    <property type="entry name" value="ABC_membrane"/>
    <property type="match status" value="2"/>
</dbReference>
<accession>A0AAF0IYA0</accession>
<keyword evidence="5" id="KW-0547">Nucleotide-binding</keyword>
<dbReference type="InterPro" id="IPR017871">
    <property type="entry name" value="ABC_transporter-like_CS"/>
</dbReference>
<evidence type="ECO:0000256" key="2">
    <source>
        <dbReference type="ARBA" id="ARBA00022448"/>
    </source>
</evidence>
<dbReference type="GO" id="GO:0140359">
    <property type="term" value="F:ABC-type transporter activity"/>
    <property type="evidence" value="ECO:0007669"/>
    <property type="project" value="InterPro"/>
</dbReference>
<keyword evidence="3 10" id="KW-0812">Transmembrane</keyword>
<dbReference type="Pfam" id="PF00005">
    <property type="entry name" value="ABC_tran"/>
    <property type="match status" value="2"/>
</dbReference>
<dbReference type="CDD" id="cd18604">
    <property type="entry name" value="ABC_6TM_VMR1_D2_like"/>
    <property type="match status" value="1"/>
</dbReference>